<gene>
    <name evidence="3" type="ORF">DWY96_09870</name>
</gene>
<keyword evidence="3" id="KW-0255">Endonuclease</keyword>
<dbReference type="Gene3D" id="3.30.870.10">
    <property type="entry name" value="Endonuclease Chain A"/>
    <property type="match status" value="1"/>
</dbReference>
<dbReference type="RefSeq" id="WP_118110395.1">
    <property type="nucleotide sequence ID" value="NZ_QRTF01000020.1"/>
</dbReference>
<dbReference type="Pfam" id="PF20731">
    <property type="entry name" value="RE_NgoFVII_C"/>
    <property type="match status" value="1"/>
</dbReference>
<protein>
    <submittedName>
        <fullName evidence="3">NgoFVII family restriction endonuclease</fullName>
    </submittedName>
</protein>
<dbReference type="InterPro" id="IPR019065">
    <property type="entry name" value="RE_NgoFVII_N"/>
</dbReference>
<dbReference type="Pfam" id="PF09565">
    <property type="entry name" value="RE_NgoFVII"/>
    <property type="match status" value="1"/>
</dbReference>
<comment type="caution">
    <text evidence="3">The sequence shown here is derived from an EMBL/GenBank/DDBJ whole genome shotgun (WGS) entry which is preliminary data.</text>
</comment>
<evidence type="ECO:0000259" key="1">
    <source>
        <dbReference type="Pfam" id="PF09565"/>
    </source>
</evidence>
<keyword evidence="3" id="KW-0378">Hydrolase</keyword>
<organism evidence="3 4">
    <name type="scientific">Roseburia inulinivorans</name>
    <dbReference type="NCBI Taxonomy" id="360807"/>
    <lineage>
        <taxon>Bacteria</taxon>
        <taxon>Bacillati</taxon>
        <taxon>Bacillota</taxon>
        <taxon>Clostridia</taxon>
        <taxon>Lachnospirales</taxon>
        <taxon>Lachnospiraceae</taxon>
        <taxon>Roseburia</taxon>
    </lineage>
</organism>
<dbReference type="GO" id="GO:0004519">
    <property type="term" value="F:endonuclease activity"/>
    <property type="evidence" value="ECO:0007669"/>
    <property type="project" value="UniProtKB-KW"/>
</dbReference>
<name>A0A412B6E6_9FIRM</name>
<evidence type="ECO:0000259" key="2">
    <source>
        <dbReference type="Pfam" id="PF20731"/>
    </source>
</evidence>
<proteinExistence type="predicted"/>
<dbReference type="EMBL" id="QRTF01000020">
    <property type="protein sequence ID" value="RGQ48388.1"/>
    <property type="molecule type" value="Genomic_DNA"/>
</dbReference>
<dbReference type="AlphaFoldDB" id="A0A412B6E6"/>
<evidence type="ECO:0000313" key="4">
    <source>
        <dbReference type="Proteomes" id="UP000283738"/>
    </source>
</evidence>
<reference evidence="3 4" key="1">
    <citation type="submission" date="2018-08" db="EMBL/GenBank/DDBJ databases">
        <title>A genome reference for cultivated species of the human gut microbiota.</title>
        <authorList>
            <person name="Zou Y."/>
            <person name="Xue W."/>
            <person name="Luo G."/>
        </authorList>
    </citation>
    <scope>NUCLEOTIDE SEQUENCE [LARGE SCALE GENOMIC DNA]</scope>
    <source>
        <strain evidence="3 4">AF28-15</strain>
    </source>
</reference>
<keyword evidence="3" id="KW-0540">Nuclease</keyword>
<sequence length="362" mass="40923">MAVLVDDLLKNVLINANSSDRIVIITGYFSPDIIDKIAALGKPFEYYYGMYGVDKIRPSVLSALRNINAKYSNLKISFVNTQRVHTKCYLFYDSNNMFNAMVGSANCSMQGLCSMANAEMLAELNLSVLQKGDYLVKLNDYYKKIKKNSIDINDPLVKVAKNKKVKTIKSPRGFLPLTSDPLTAIMPLYYFDKKGKRCTYIGGGPNWGNQNGHTGKKRKAMEAYIPVLTDHLDYYPLLFQPYPATRTTNGGKKTRMSDPVTVIWDDGTIMTMTFQGSQRHYPSKSNPLMVYPKQLSYADASPKKGGAELGAYLRRRMNVAPFHVITVKDLDDYGRDHVLLRYVSPGLYQADFSGKRFRKMRP</sequence>
<feature type="domain" description="Restriction endonuclease type II NgoFVII C-terminal B3-like DNA-binding" evidence="2">
    <location>
        <begin position="204"/>
        <end position="342"/>
    </location>
</feature>
<dbReference type="InterPro" id="IPR048923">
    <property type="entry name" value="RE_NgoFVII_C"/>
</dbReference>
<feature type="domain" description="Restriction endonuclease type II NgoFVII N-terminal" evidence="1">
    <location>
        <begin position="16"/>
        <end position="153"/>
    </location>
</feature>
<accession>A0A412B6E6</accession>
<dbReference type="Proteomes" id="UP000283738">
    <property type="component" value="Unassembled WGS sequence"/>
</dbReference>
<evidence type="ECO:0000313" key="3">
    <source>
        <dbReference type="EMBL" id="RGQ48388.1"/>
    </source>
</evidence>